<sequence length="1152" mass="120146">MPMLAKSVLGQVRGRLLVRLPTGKDQVFMSQRVLRCVAVSALALAGLGVPAAAQAQTPAAAQPYRFQHLYPELGSPHAGAPKLGPSKRAGVRLVSPGTVGDPARTKIPARAPSGAGDAGRPTAKPAAAASVPVGIGPVRNGTFLSFDLADYLQLKVNVGSGNAMVRTTDMSLPGIGGNVTVGAAYNSLLHAAGVGTGVISPGWRTRLGQDVRLYKNGDDSVTMTGPDGTSGVFTVSGTGYSTPKEFKGDLVSQSGGGWRYTDHGSGARSYFNASGLPTKLEDRNGNTTDFGYTSGNISTITYKPEGAASGRVIKVGIYNGVRITSYTQDETGGGERIAVYSYDGSGRLTQIQEPAGEVAKFGYDGSGNLNSITNGKGAVTRLAYDGDHRVLSVTRVGQSADQVTRLAYASDTQSQVADPNTDQSKPVADVPHTTYTLNDNDRVTKAVDPAGKTRSRSYTPFSDIASFQNGNQGLTSNTFGANNGESQTRSASPTGASASLTYGNAPTSQNPTAAYQPSAGSDTQGNSTAFTYDGPGNLNSAKNALAAEAKVTYNSDGTVKNSTDPGNGSNDSVYGYDGDHQLTSVTPPTGNTLKKKTFTYDGYGRLGTATDGNGKKTTYTYDANDRVLSVAYSDGTPTVSFTYDQAGNIKLRTDATGTTTWSYTQRNLMAARQSTSGGGEIDWQYDPAGNLVNQLSQPGTLHYVHSVRNLLAGMTDYSGKKWEFDYDDDGNRTHTYFNKTSDTAWSMHTKHSYDDSGRITRVVTTRASDDSKIVSDVSYCYSKRGTGTSCDTAKAADTGLRQWSKNNVSGTISDYTYDKGNRLTKATNTAGHDYTYDYDERGNRTTVTTDGTQSQSLTFNSANQATTAGESYDAAGNLTATTGSGGLKGTYNAAEQTTQLTKGTTTIPITYAGTDQAEMVTAKGAALVYGRTGATSAGILSYSNGSTSVWMIHDSTGTPLGYSDGSNPYAFGTDGLGSTTSIVSPSGNQAAAYTYGPYGETTADTGWQAAINLIRYTGGFQEPNTGLLKLGRRYYDTGRGRFTQQDAINAIGDPGNANRYAYSGDDPTNNVDPTGQSFLSSALSVGTKIAGAAAACWGGAEALTEAAAPAELYISAMAPEAAPEIAAGVAVTGCVAGVASSQYLGKNALTLP</sequence>
<dbReference type="Pfam" id="PF25023">
    <property type="entry name" value="TEN_YD-shell"/>
    <property type="match status" value="2"/>
</dbReference>
<accession>A0A7K1LB91</accession>
<dbReference type="AlphaFoldDB" id="A0A7K1LB91"/>
<dbReference type="InterPro" id="IPR006530">
    <property type="entry name" value="YD"/>
</dbReference>
<organism evidence="5 6">
    <name type="scientific">Actinomadura litoris</name>
    <dbReference type="NCBI Taxonomy" id="2678616"/>
    <lineage>
        <taxon>Bacteria</taxon>
        <taxon>Bacillati</taxon>
        <taxon>Actinomycetota</taxon>
        <taxon>Actinomycetes</taxon>
        <taxon>Streptosporangiales</taxon>
        <taxon>Thermomonosporaceae</taxon>
        <taxon>Actinomadura</taxon>
    </lineage>
</organism>
<dbReference type="Pfam" id="PF20148">
    <property type="entry name" value="DUF6531"/>
    <property type="match status" value="1"/>
</dbReference>
<dbReference type="Gene3D" id="2.180.10.10">
    <property type="entry name" value="RHS repeat-associated core"/>
    <property type="match status" value="2"/>
</dbReference>
<evidence type="ECO:0000256" key="1">
    <source>
        <dbReference type="ARBA" id="ARBA00022737"/>
    </source>
</evidence>
<feature type="region of interest" description="Disordered" evidence="2">
    <location>
        <begin position="555"/>
        <end position="593"/>
    </location>
</feature>
<dbReference type="Pfam" id="PF05593">
    <property type="entry name" value="RHS_repeat"/>
    <property type="match status" value="1"/>
</dbReference>
<feature type="compositionally biased region" description="Polar residues" evidence="2">
    <location>
        <begin position="581"/>
        <end position="592"/>
    </location>
</feature>
<dbReference type="NCBIfam" id="TIGR03696">
    <property type="entry name" value="Rhs_assc_core"/>
    <property type="match status" value="1"/>
</dbReference>
<keyword evidence="1" id="KW-0677">Repeat</keyword>
<feature type="compositionally biased region" description="Polar residues" evidence="2">
    <location>
        <begin position="456"/>
        <end position="530"/>
    </location>
</feature>
<reference evidence="5 6" key="1">
    <citation type="submission" date="2019-11" db="EMBL/GenBank/DDBJ databases">
        <authorList>
            <person name="Cao P."/>
        </authorList>
    </citation>
    <scope>NUCLEOTIDE SEQUENCE [LARGE SCALE GENOMIC DNA]</scope>
    <source>
        <strain evidence="5 6">NEAU-AAG5</strain>
    </source>
</reference>
<protein>
    <submittedName>
        <fullName evidence="5">RHS repeat-associated core domain-containing protein</fullName>
    </submittedName>
</protein>
<dbReference type="InterPro" id="IPR050708">
    <property type="entry name" value="T6SS_VgrG/RHS"/>
</dbReference>
<dbReference type="InterPro" id="IPR056823">
    <property type="entry name" value="TEN-like_YD-shell"/>
</dbReference>
<evidence type="ECO:0000313" key="5">
    <source>
        <dbReference type="EMBL" id="MUN41583.1"/>
    </source>
</evidence>
<feature type="domain" description="Teneurin-like YD-shell" evidence="4">
    <location>
        <begin position="809"/>
        <end position="1067"/>
    </location>
</feature>
<feature type="region of interest" description="Disordered" evidence="2">
    <location>
        <begin position="410"/>
        <end position="534"/>
    </location>
</feature>
<dbReference type="Proteomes" id="UP000432015">
    <property type="component" value="Unassembled WGS sequence"/>
</dbReference>
<dbReference type="EMBL" id="WOFH01000015">
    <property type="protein sequence ID" value="MUN41583.1"/>
    <property type="molecule type" value="Genomic_DNA"/>
</dbReference>
<feature type="domain" description="DUF6531" evidence="3">
    <location>
        <begin position="156"/>
        <end position="233"/>
    </location>
</feature>
<comment type="caution">
    <text evidence="5">The sequence shown here is derived from an EMBL/GenBank/DDBJ whole genome shotgun (WGS) entry which is preliminary data.</text>
</comment>
<dbReference type="InterPro" id="IPR045351">
    <property type="entry name" value="DUF6531"/>
</dbReference>
<feature type="domain" description="Teneurin-like YD-shell" evidence="4">
    <location>
        <begin position="599"/>
        <end position="764"/>
    </location>
</feature>
<name>A0A7K1LB91_9ACTN</name>
<feature type="region of interest" description="Disordered" evidence="2">
    <location>
        <begin position="95"/>
        <end position="124"/>
    </location>
</feature>
<dbReference type="InterPro" id="IPR022385">
    <property type="entry name" value="Rhs_assc_core"/>
</dbReference>
<dbReference type="NCBIfam" id="TIGR01643">
    <property type="entry name" value="YD_repeat_2x"/>
    <property type="match status" value="3"/>
</dbReference>
<dbReference type="PANTHER" id="PTHR32305:SF15">
    <property type="entry name" value="PROTEIN RHSA-RELATED"/>
    <property type="match status" value="1"/>
</dbReference>
<keyword evidence="6" id="KW-1185">Reference proteome</keyword>
<proteinExistence type="predicted"/>
<gene>
    <name evidence="5" type="ORF">GNZ18_34085</name>
</gene>
<evidence type="ECO:0000256" key="2">
    <source>
        <dbReference type="SAM" id="MobiDB-lite"/>
    </source>
</evidence>
<evidence type="ECO:0000259" key="4">
    <source>
        <dbReference type="Pfam" id="PF25023"/>
    </source>
</evidence>
<dbReference type="PANTHER" id="PTHR32305">
    <property type="match status" value="1"/>
</dbReference>
<feature type="compositionally biased region" description="Polar residues" evidence="2">
    <location>
        <begin position="410"/>
        <end position="424"/>
    </location>
</feature>
<evidence type="ECO:0000313" key="6">
    <source>
        <dbReference type="Proteomes" id="UP000432015"/>
    </source>
</evidence>
<evidence type="ECO:0000259" key="3">
    <source>
        <dbReference type="Pfam" id="PF20148"/>
    </source>
</evidence>
<dbReference type="InterPro" id="IPR031325">
    <property type="entry name" value="RHS_repeat"/>
</dbReference>
<feature type="compositionally biased region" description="Polar residues" evidence="2">
    <location>
        <begin position="555"/>
        <end position="572"/>
    </location>
</feature>